<dbReference type="AlphaFoldDB" id="A0A7G5H088"/>
<organism evidence="1 2">
    <name type="scientific">Spirosoma foliorum</name>
    <dbReference type="NCBI Taxonomy" id="2710596"/>
    <lineage>
        <taxon>Bacteria</taxon>
        <taxon>Pseudomonadati</taxon>
        <taxon>Bacteroidota</taxon>
        <taxon>Cytophagia</taxon>
        <taxon>Cytophagales</taxon>
        <taxon>Cytophagaceae</taxon>
        <taxon>Spirosoma</taxon>
    </lineage>
</organism>
<dbReference type="Proteomes" id="UP000515369">
    <property type="component" value="Chromosome"/>
</dbReference>
<evidence type="ECO:0000313" key="1">
    <source>
        <dbReference type="EMBL" id="QMW04530.1"/>
    </source>
</evidence>
<gene>
    <name evidence="1" type="ORF">H3H32_06205</name>
</gene>
<dbReference type="RefSeq" id="WP_182461815.1">
    <property type="nucleotide sequence ID" value="NZ_CP059732.1"/>
</dbReference>
<accession>A0A7G5H088</accession>
<protein>
    <submittedName>
        <fullName evidence="1">Uncharacterized protein</fullName>
    </submittedName>
</protein>
<sequence>MKLKILALLAFGGFVLLGNYLIQTFRFKSDCPKCGNPHPDRARRPQILRRLPYRAYHCTACGKRFYHIGADNNLTLVS</sequence>
<name>A0A7G5H088_9BACT</name>
<dbReference type="EMBL" id="CP059732">
    <property type="protein sequence ID" value="QMW04530.1"/>
    <property type="molecule type" value="Genomic_DNA"/>
</dbReference>
<evidence type="ECO:0000313" key="2">
    <source>
        <dbReference type="Proteomes" id="UP000515369"/>
    </source>
</evidence>
<proteinExistence type="predicted"/>
<dbReference type="KEGG" id="sfol:H3H32_06205"/>
<reference evidence="1 2" key="1">
    <citation type="submission" date="2020-07" db="EMBL/GenBank/DDBJ databases">
        <title>Spirosoma foliorum sp. nov., isolated from the leaves on the Nejang mountain Korea, Republic of.</title>
        <authorList>
            <person name="Ho H."/>
            <person name="Lee Y.-J."/>
            <person name="Nurcahyanto D.-A."/>
            <person name="Kim S.-G."/>
        </authorList>
    </citation>
    <scope>NUCLEOTIDE SEQUENCE [LARGE SCALE GENOMIC DNA]</scope>
    <source>
        <strain evidence="1 2">PL0136</strain>
    </source>
</reference>
<keyword evidence="2" id="KW-1185">Reference proteome</keyword>